<evidence type="ECO:0000313" key="6">
    <source>
        <dbReference type="EMBL" id="TKR69511.1"/>
    </source>
</evidence>
<comment type="similarity">
    <text evidence="1 3">Belongs to the glycosyl hydrolase 31 family.</text>
</comment>
<accession>A0A4U5MJI1</accession>
<keyword evidence="3" id="KW-0378">Hydrolase</keyword>
<dbReference type="Gene3D" id="3.20.20.80">
    <property type="entry name" value="Glycosidases"/>
    <property type="match status" value="1"/>
</dbReference>
<evidence type="ECO:0000256" key="3">
    <source>
        <dbReference type="RuleBase" id="RU361185"/>
    </source>
</evidence>
<dbReference type="PANTHER" id="PTHR22762:SF133">
    <property type="entry name" value="P-TYPE DOMAIN-CONTAINING PROTEIN"/>
    <property type="match status" value="1"/>
</dbReference>
<dbReference type="Pfam" id="PF21365">
    <property type="entry name" value="Glyco_hydro_31_3rd"/>
    <property type="match status" value="1"/>
</dbReference>
<dbReference type="SUPFAM" id="SSF51011">
    <property type="entry name" value="Glycosyl hydrolase domain"/>
    <property type="match status" value="1"/>
</dbReference>
<dbReference type="STRING" id="34508.A0A4U5MJI1"/>
<evidence type="ECO:0000259" key="5">
    <source>
        <dbReference type="Pfam" id="PF21365"/>
    </source>
</evidence>
<dbReference type="Gene3D" id="2.60.40.1180">
    <property type="entry name" value="Golgi alpha-mannosidase II"/>
    <property type="match status" value="1"/>
</dbReference>
<feature type="domain" description="Glycosyl hydrolase family 31 C-terminal" evidence="5">
    <location>
        <begin position="715"/>
        <end position="801"/>
    </location>
</feature>
<name>A0A4U5MJI1_STECR</name>
<dbReference type="Gene3D" id="2.60.40.1760">
    <property type="entry name" value="glycosyl hydrolase (family 31)"/>
    <property type="match status" value="1"/>
</dbReference>
<dbReference type="CDD" id="cd14752">
    <property type="entry name" value="GH31_N"/>
    <property type="match status" value="1"/>
</dbReference>
<dbReference type="Pfam" id="PF01055">
    <property type="entry name" value="Glyco_hydro_31_2nd"/>
    <property type="match status" value="1"/>
</dbReference>
<dbReference type="OrthoDB" id="1334205at2759"/>
<reference evidence="6 7" key="2">
    <citation type="journal article" date="2019" name="G3 (Bethesda)">
        <title>Hybrid Assembly of the Genome of the Entomopathogenic Nematode Steinernema carpocapsae Identifies the X-Chromosome.</title>
        <authorList>
            <person name="Serra L."/>
            <person name="Macchietto M."/>
            <person name="Macias-Munoz A."/>
            <person name="McGill C.J."/>
            <person name="Rodriguez I.M."/>
            <person name="Rodriguez B."/>
            <person name="Murad R."/>
            <person name="Mortazavi A."/>
        </authorList>
    </citation>
    <scope>NUCLEOTIDE SEQUENCE [LARGE SCALE GENOMIC DNA]</scope>
    <source>
        <strain evidence="6 7">ALL</strain>
    </source>
</reference>
<keyword evidence="7" id="KW-1185">Reference proteome</keyword>
<gene>
    <name evidence="6" type="ORF">L596_021660</name>
</gene>
<evidence type="ECO:0000259" key="4">
    <source>
        <dbReference type="Pfam" id="PF01055"/>
    </source>
</evidence>
<feature type="domain" description="Glycoside hydrolase family 31 TIM barrel" evidence="4">
    <location>
        <begin position="313"/>
        <end position="707"/>
    </location>
</feature>
<dbReference type="SUPFAM" id="SSF51445">
    <property type="entry name" value="(Trans)glycosidases"/>
    <property type="match status" value="1"/>
</dbReference>
<dbReference type="SUPFAM" id="SSF74650">
    <property type="entry name" value="Galactose mutarotase-like"/>
    <property type="match status" value="1"/>
</dbReference>
<keyword evidence="2" id="KW-0325">Glycoprotein</keyword>
<evidence type="ECO:0000256" key="2">
    <source>
        <dbReference type="ARBA" id="ARBA00023180"/>
    </source>
</evidence>
<dbReference type="InterPro" id="IPR048395">
    <property type="entry name" value="Glyco_hydro_31_C"/>
</dbReference>
<dbReference type="InterPro" id="IPR000322">
    <property type="entry name" value="Glyco_hydro_31_TIM"/>
</dbReference>
<dbReference type="GO" id="GO:0005975">
    <property type="term" value="P:carbohydrate metabolic process"/>
    <property type="evidence" value="ECO:0007669"/>
    <property type="project" value="InterPro"/>
</dbReference>
<dbReference type="InterPro" id="IPR013780">
    <property type="entry name" value="Glyco_hydro_b"/>
</dbReference>
<dbReference type="AlphaFoldDB" id="A0A4U5MJI1"/>
<keyword evidence="3" id="KW-0326">Glycosidase</keyword>
<organism evidence="6 7">
    <name type="scientific">Steinernema carpocapsae</name>
    <name type="common">Entomopathogenic nematode</name>
    <dbReference type="NCBI Taxonomy" id="34508"/>
    <lineage>
        <taxon>Eukaryota</taxon>
        <taxon>Metazoa</taxon>
        <taxon>Ecdysozoa</taxon>
        <taxon>Nematoda</taxon>
        <taxon>Chromadorea</taxon>
        <taxon>Rhabditida</taxon>
        <taxon>Tylenchina</taxon>
        <taxon>Panagrolaimomorpha</taxon>
        <taxon>Strongyloidoidea</taxon>
        <taxon>Steinernematidae</taxon>
        <taxon>Steinernema</taxon>
    </lineage>
</organism>
<dbReference type="EMBL" id="AZBU02000007">
    <property type="protein sequence ID" value="TKR69511.1"/>
    <property type="molecule type" value="Genomic_DNA"/>
</dbReference>
<dbReference type="GO" id="GO:0030246">
    <property type="term" value="F:carbohydrate binding"/>
    <property type="evidence" value="ECO:0007669"/>
    <property type="project" value="InterPro"/>
</dbReference>
<dbReference type="InterPro" id="IPR011013">
    <property type="entry name" value="Gal_mutarotase_sf_dom"/>
</dbReference>
<dbReference type="PANTHER" id="PTHR22762">
    <property type="entry name" value="ALPHA-GLUCOSIDASE"/>
    <property type="match status" value="1"/>
</dbReference>
<dbReference type="Proteomes" id="UP000298663">
    <property type="component" value="Unassembled WGS sequence"/>
</dbReference>
<protein>
    <recommendedName>
        <fullName evidence="8">Glycoside hydrolase family 31 N-terminal domain-containing protein</fullName>
    </recommendedName>
</protein>
<evidence type="ECO:0000313" key="7">
    <source>
        <dbReference type="Proteomes" id="UP000298663"/>
    </source>
</evidence>
<evidence type="ECO:0000256" key="1">
    <source>
        <dbReference type="ARBA" id="ARBA00007806"/>
    </source>
</evidence>
<sequence length="813" mass="93673">MTITEMTKVFKNCREIVASSLHSRFQTPSAQQEAPGGQFHSTRKFIFVDFDSKFLYNFQRPGRRLEEKDLKVPQCYFPEGSSYTHNKTANSNKLKLKRNPSFVKNPFGNDYKTLQFTEKRYGATLNLKITPKNKRYEPPIDIPKGDSDSLDGFDLIMSPTFDHFSFAVRRQSSGVNIWDTSIGGLFFSDQFIQIATYLSSDKLYGFGENIHQTLKHNFTTYTTWGMNSRDRSPDSKNPNVENLYGVQPFYLALEPDGNAHGVFILNSNSQEVTTGPGPHLVYRTIGGLLDLYFFPGPKPEHVIKQYLALIGKPALPAYWALGFQIYRYGYKNVQEVREAVEGVQNAGIPVDVTYADIDYMDVYKDFTLGPNWKDFSAYTDEIHEQGLKLILIWDPAIEATYPTFRRGIDSKAKFIEWPRADLVQRHVQDLYLMAKDTNIMLGVVWPNQHAAFPDFLDPSNATNEWWIKEFEIFHDKIAFDGAWIDMNEPVNFDTNDNSPWLYYSDNHPKSYALQCPQSGNDSKWDVPNYETINVYQWQGREQWSFLASKTLCMFASTGGGSHKFYDTKNLYGWSEARATQQAIHASTKERGVVISRSTFPSSGRFGGHWLGDNTARWEDLRTSIIGVMEFNMFGIPYVGADICGFIGATTEELCLRWQQLGAFHSFSRNHNDINYPLQTPDQWPSVAEATRKANLFRYRHLPYLYTLHFEACLNGGTVVRPPFFEFAEDEETHTLNYQFMWGSALMVVPVVFEGATSVEAYLPKSEDEWYSMYDWDYGREVPSGWHNFTAPQDYLIPVFMRVKNRFFIKNYQC</sequence>
<dbReference type="CDD" id="cd06602">
    <property type="entry name" value="GH31_MGAM_SI_GAA"/>
    <property type="match status" value="1"/>
</dbReference>
<dbReference type="GO" id="GO:0004558">
    <property type="term" value="F:alpha-1,4-glucosidase activity"/>
    <property type="evidence" value="ECO:0007669"/>
    <property type="project" value="TreeGrafter"/>
</dbReference>
<proteinExistence type="inferred from homology"/>
<evidence type="ECO:0008006" key="8">
    <source>
        <dbReference type="Google" id="ProtNLM"/>
    </source>
</evidence>
<comment type="caution">
    <text evidence="6">The sequence shown here is derived from an EMBL/GenBank/DDBJ whole genome shotgun (WGS) entry which is preliminary data.</text>
</comment>
<dbReference type="InterPro" id="IPR017853">
    <property type="entry name" value="GH"/>
</dbReference>
<reference evidence="6 7" key="1">
    <citation type="journal article" date="2015" name="Genome Biol.">
        <title>Comparative genomics of Steinernema reveals deeply conserved gene regulatory networks.</title>
        <authorList>
            <person name="Dillman A.R."/>
            <person name="Macchietto M."/>
            <person name="Porter C.F."/>
            <person name="Rogers A."/>
            <person name="Williams B."/>
            <person name="Antoshechkin I."/>
            <person name="Lee M.M."/>
            <person name="Goodwin Z."/>
            <person name="Lu X."/>
            <person name="Lewis E.E."/>
            <person name="Goodrich-Blair H."/>
            <person name="Stock S.P."/>
            <person name="Adams B.J."/>
            <person name="Sternberg P.W."/>
            <person name="Mortazavi A."/>
        </authorList>
    </citation>
    <scope>NUCLEOTIDE SEQUENCE [LARGE SCALE GENOMIC DNA]</scope>
    <source>
        <strain evidence="6 7">ALL</strain>
    </source>
</reference>